<gene>
    <name evidence="2" type="ORF">LCGC14_2712010</name>
</gene>
<proteinExistence type="predicted"/>
<dbReference type="InterPro" id="IPR036641">
    <property type="entry name" value="HPT_dom_sf"/>
</dbReference>
<accession>A0A0F8ZCR4</accession>
<dbReference type="EMBL" id="LAZR01048609">
    <property type="protein sequence ID" value="KKK91533.1"/>
    <property type="molecule type" value="Genomic_DNA"/>
</dbReference>
<evidence type="ECO:0000259" key="1">
    <source>
        <dbReference type="PROSITE" id="PS50894"/>
    </source>
</evidence>
<name>A0A0F8ZCR4_9ZZZZ</name>
<dbReference type="Gene3D" id="1.20.120.160">
    <property type="entry name" value="HPT domain"/>
    <property type="match status" value="1"/>
</dbReference>
<sequence>MLPTRTQPPPIHSSLASDPELGEMVAQFVAELPSRVAWLQRHLDAGDWESLRRATHRMKGAAGSHGFDGLTPHALRLETLLSEGGARKEITAAFQELVVHCRSVTTAAPD</sequence>
<dbReference type="InterPro" id="IPR008207">
    <property type="entry name" value="Sig_transdc_His_kin_Hpt_dom"/>
</dbReference>
<dbReference type="Pfam" id="PF01627">
    <property type="entry name" value="Hpt"/>
    <property type="match status" value="1"/>
</dbReference>
<feature type="domain" description="HPt" evidence="1">
    <location>
        <begin position="17"/>
        <end position="110"/>
    </location>
</feature>
<organism evidence="2">
    <name type="scientific">marine sediment metagenome</name>
    <dbReference type="NCBI Taxonomy" id="412755"/>
    <lineage>
        <taxon>unclassified sequences</taxon>
        <taxon>metagenomes</taxon>
        <taxon>ecological metagenomes</taxon>
    </lineage>
</organism>
<dbReference type="AlphaFoldDB" id="A0A0F8ZCR4"/>
<comment type="caution">
    <text evidence="2">The sequence shown here is derived from an EMBL/GenBank/DDBJ whole genome shotgun (WGS) entry which is preliminary data.</text>
</comment>
<dbReference type="CDD" id="cd00088">
    <property type="entry name" value="HPT"/>
    <property type="match status" value="1"/>
</dbReference>
<reference evidence="2" key="1">
    <citation type="journal article" date="2015" name="Nature">
        <title>Complex archaea that bridge the gap between prokaryotes and eukaryotes.</title>
        <authorList>
            <person name="Spang A."/>
            <person name="Saw J.H."/>
            <person name="Jorgensen S.L."/>
            <person name="Zaremba-Niedzwiedzka K."/>
            <person name="Martijn J."/>
            <person name="Lind A.E."/>
            <person name="van Eijk R."/>
            <person name="Schleper C."/>
            <person name="Guy L."/>
            <person name="Ettema T.J."/>
        </authorList>
    </citation>
    <scope>NUCLEOTIDE SEQUENCE</scope>
</reference>
<dbReference type="PROSITE" id="PS50894">
    <property type="entry name" value="HPT"/>
    <property type="match status" value="1"/>
</dbReference>
<dbReference type="SMART" id="SM00073">
    <property type="entry name" value="HPT"/>
    <property type="match status" value="1"/>
</dbReference>
<dbReference type="SUPFAM" id="SSF47226">
    <property type="entry name" value="Histidine-containing phosphotransfer domain, HPT domain"/>
    <property type="match status" value="1"/>
</dbReference>
<protein>
    <recommendedName>
        <fullName evidence="1">HPt domain-containing protein</fullName>
    </recommendedName>
</protein>
<evidence type="ECO:0000313" key="2">
    <source>
        <dbReference type="EMBL" id="KKK91533.1"/>
    </source>
</evidence>
<dbReference type="GO" id="GO:0000160">
    <property type="term" value="P:phosphorelay signal transduction system"/>
    <property type="evidence" value="ECO:0007669"/>
    <property type="project" value="InterPro"/>
</dbReference>